<dbReference type="EMBL" id="JACKXE010000002">
    <property type="protein sequence ID" value="MBB6629481.1"/>
    <property type="molecule type" value="Genomic_DNA"/>
</dbReference>
<keyword evidence="2" id="KW-0489">Methyltransferase</keyword>
<evidence type="ECO:0000313" key="3">
    <source>
        <dbReference type="Proteomes" id="UP000523955"/>
    </source>
</evidence>
<proteinExistence type="predicted"/>
<gene>
    <name evidence="2" type="ORF">H5V45_19305</name>
</gene>
<dbReference type="RefSeq" id="WP_185254805.1">
    <property type="nucleotide sequence ID" value="NZ_JACKXE010000002.1"/>
</dbReference>
<feature type="domain" description="Methyltransferase" evidence="1">
    <location>
        <begin position="46"/>
        <end position="130"/>
    </location>
</feature>
<dbReference type="Pfam" id="PF13649">
    <property type="entry name" value="Methyltransf_25"/>
    <property type="match status" value="1"/>
</dbReference>
<dbReference type="InterPro" id="IPR029063">
    <property type="entry name" value="SAM-dependent_MTases_sf"/>
</dbReference>
<dbReference type="InterPro" id="IPR041698">
    <property type="entry name" value="Methyltransf_25"/>
</dbReference>
<dbReference type="GO" id="GO:0032259">
    <property type="term" value="P:methylation"/>
    <property type="evidence" value="ECO:0007669"/>
    <property type="project" value="UniProtKB-KW"/>
</dbReference>
<evidence type="ECO:0000313" key="2">
    <source>
        <dbReference type="EMBL" id="MBB6629481.1"/>
    </source>
</evidence>
<dbReference type="Proteomes" id="UP000523955">
    <property type="component" value="Unassembled WGS sequence"/>
</dbReference>
<dbReference type="GO" id="GO:0008168">
    <property type="term" value="F:methyltransferase activity"/>
    <property type="evidence" value="ECO:0007669"/>
    <property type="project" value="UniProtKB-KW"/>
</dbReference>
<dbReference type="AlphaFoldDB" id="A0A7X0RJJ1"/>
<dbReference type="Gene3D" id="3.40.50.150">
    <property type="entry name" value="Vaccinia Virus protein VP39"/>
    <property type="match status" value="1"/>
</dbReference>
<comment type="caution">
    <text evidence="2">The sequence shown here is derived from an EMBL/GenBank/DDBJ whole genome shotgun (WGS) entry which is preliminary data.</text>
</comment>
<protein>
    <submittedName>
        <fullName evidence="2">Class I SAM-dependent methyltransferase</fullName>
    </submittedName>
</protein>
<evidence type="ECO:0000259" key="1">
    <source>
        <dbReference type="Pfam" id="PF13649"/>
    </source>
</evidence>
<organism evidence="2 3">
    <name type="scientific">Nocardioides luti</name>
    <dbReference type="NCBI Taxonomy" id="2761101"/>
    <lineage>
        <taxon>Bacteria</taxon>
        <taxon>Bacillati</taxon>
        <taxon>Actinomycetota</taxon>
        <taxon>Actinomycetes</taxon>
        <taxon>Propionibacteriales</taxon>
        <taxon>Nocardioidaceae</taxon>
        <taxon>Nocardioides</taxon>
    </lineage>
</organism>
<accession>A0A7X0RJJ1</accession>
<sequence>MSTGYALAYRLGVTPWEKAGAGADAAFQALLDREEADRVRPWGRALDLGCGTGAHTRQLEARGWDALGVDNVRQAVDTAVRRGGPDSRFVIGDVAHLKGCGVGADFSLFLDVGCFHGLKDAQRLAMGRGVTSIAAPHATLLMLAFTPHRNKLLPRGADTAAVTTAYPDWDVLSVDDADTSGMPAPLRKHTPRWFRLRLR</sequence>
<dbReference type="SUPFAM" id="SSF53335">
    <property type="entry name" value="S-adenosyl-L-methionine-dependent methyltransferases"/>
    <property type="match status" value="1"/>
</dbReference>
<reference evidence="2 3" key="1">
    <citation type="submission" date="2020-08" db="EMBL/GenBank/DDBJ databases">
        <authorList>
            <person name="Seo M.-J."/>
        </authorList>
    </citation>
    <scope>NUCLEOTIDE SEQUENCE [LARGE SCALE GENOMIC DNA]</scope>
    <source>
        <strain evidence="2 3">KIGAM211</strain>
    </source>
</reference>
<keyword evidence="2" id="KW-0808">Transferase</keyword>
<keyword evidence="3" id="KW-1185">Reference proteome</keyword>
<name>A0A7X0RJJ1_9ACTN</name>
<dbReference type="CDD" id="cd02440">
    <property type="entry name" value="AdoMet_MTases"/>
    <property type="match status" value="1"/>
</dbReference>